<evidence type="ECO:0000256" key="1">
    <source>
        <dbReference type="ARBA" id="ARBA00022536"/>
    </source>
</evidence>
<keyword evidence="1 4" id="KW-0245">EGF-like domain</keyword>
<evidence type="ECO:0000256" key="2">
    <source>
        <dbReference type="ARBA" id="ARBA00022729"/>
    </source>
</evidence>
<keyword evidence="3" id="KW-1015">Disulfide bond</keyword>
<evidence type="ECO:0000256" key="5">
    <source>
        <dbReference type="SAM" id="SignalP"/>
    </source>
</evidence>
<dbReference type="PROSITE" id="PS00010">
    <property type="entry name" value="ASX_HYDROXYL"/>
    <property type="match status" value="1"/>
</dbReference>
<dbReference type="Pfam" id="PF07534">
    <property type="entry name" value="TLD"/>
    <property type="match status" value="1"/>
</dbReference>
<reference evidence="10 11" key="1">
    <citation type="submission" date="2022-05" db="EMBL/GenBank/DDBJ databases">
        <authorList>
            <consortium name="Genoscope - CEA"/>
            <person name="William W."/>
        </authorList>
    </citation>
    <scope>NUCLEOTIDE SEQUENCE [LARGE SCALE GENOMIC DNA]</scope>
</reference>
<evidence type="ECO:0000259" key="9">
    <source>
        <dbReference type="PROSITE" id="PS51886"/>
    </source>
</evidence>
<dbReference type="InterPro" id="IPR000152">
    <property type="entry name" value="EGF-type_Asp/Asn_hydroxyl_site"/>
</dbReference>
<dbReference type="PROSITE" id="PS51465">
    <property type="entry name" value="KAZAL_2"/>
    <property type="match status" value="1"/>
</dbReference>
<evidence type="ECO:0000256" key="3">
    <source>
        <dbReference type="ARBA" id="ARBA00023157"/>
    </source>
</evidence>
<dbReference type="InterPro" id="IPR001881">
    <property type="entry name" value="EGF-like_Ca-bd_dom"/>
</dbReference>
<sequence length="1050" mass="117198">MELRKFAPFVFLLYLGVLSTTVKGISYQVGKLNTSETRQGWNCNSGCEAPQHCTLPRCTNVVFPQTFTGSGTVRVFVSLSHEDQSSVVHSPSALWAESISTAGFQLCSRGTGSTNDTGIINWVAFQDKPMLTHGSVTFSGIWTTETKCEKVAFSQNFASEPNVFVSVKYTRSTKPNDAMYLWLENANSGGFEVCLREFLSFDGKHQDAVVDWFAFTGNGSQLNFTITGKEYFANSGNPSAQNNYGFCQEAPFNTTFYESPVVILSVNHQYDRQIKGSRLPGNNIISAWVEEVGLESMKICVKDLSGLGSSHDPLIVSYAVTGDLNPCLNVHCPRFGVCRTYSAHDARCECDDQCPSYENPVCTANGTTYGNRCWHKLSYCKGLENNLVYHPGSCEGFPIVRGRIDLLHVPKWSDSNCQTVAFPPYRFYPDKQVDVQITVNHMKLNDSVTIHDAVTSWTESINTKNFTVCVMQTGRKEEGANPFATIDWVAYQGAPAEGLTGTVELQKWWSGTNCADVIFPSGKFPGAPIVLVTSEHLRTGKEYDAALIWIEDLTKDSLKICLREMQNFDGRHQDMTVNWFAFSKLHKPLFTEHGVISFPNTNPPLDKMNNAYCEFVSFTRVYNSTPTVLVSANHSTTVSGNSGPIHNGITTWIENMNTSGFRACVKELYGTRYDPLSVSYAVLTDICDPGWNYFNGFCYFTSTTCQNWTIALDKCRQENSVLVDVQNNEENVFLQHLHNGAKSWLGLNDIFTEGSFTWADRGTGNFTAWAKNQPNNFRDEDCVHTLGVEYKYEWNDVKCSDCHQYTCKKDLNECSRDKYYCHRFATCSNNRGSFTCTCDLQQGFIGDGFECNLNYAGGLTDSAIVGNDVNYLTHLSTWLKPVAQGKSSRWKCCWRASVDGWAVSTFHSRCDNKGPTVTFVRVGGKYIFGGYTSLSWGYSCQYRYGSQAFLFSLANKPGWAPVKLPQPGQHSDSRYSIYDCSSHGPIFGGGHDIAIYDYASSSSSNYANLGYTYSPPSGYNYGDTFTYTFLAGGSNYHFTPDEVETFYETT</sequence>
<dbReference type="CDD" id="cd00104">
    <property type="entry name" value="KAZAL_FS"/>
    <property type="match status" value="1"/>
</dbReference>
<dbReference type="EMBL" id="CALNXK010000077">
    <property type="protein sequence ID" value="CAH3145774.1"/>
    <property type="molecule type" value="Genomic_DNA"/>
</dbReference>
<organism evidence="10 11">
    <name type="scientific">Porites lobata</name>
    <dbReference type="NCBI Taxonomy" id="104759"/>
    <lineage>
        <taxon>Eukaryota</taxon>
        <taxon>Metazoa</taxon>
        <taxon>Cnidaria</taxon>
        <taxon>Anthozoa</taxon>
        <taxon>Hexacorallia</taxon>
        <taxon>Scleractinia</taxon>
        <taxon>Fungiina</taxon>
        <taxon>Poritidae</taxon>
        <taxon>Porites</taxon>
    </lineage>
</organism>
<dbReference type="InterPro" id="IPR018097">
    <property type="entry name" value="EGF_Ca-bd_CS"/>
</dbReference>
<dbReference type="InterPro" id="IPR018378">
    <property type="entry name" value="C-type_lectin_CS"/>
</dbReference>
<dbReference type="Gene3D" id="2.40.155.10">
    <property type="entry name" value="Green fluorescent protein"/>
    <property type="match status" value="1"/>
</dbReference>
<name>A0ABN8PKF2_9CNID</name>
<keyword evidence="2 5" id="KW-0732">Signal</keyword>
<feature type="domain" description="EGF-like" evidence="6">
    <location>
        <begin position="810"/>
        <end position="850"/>
    </location>
</feature>
<dbReference type="PROSITE" id="PS51886">
    <property type="entry name" value="TLDC"/>
    <property type="match status" value="1"/>
</dbReference>
<comment type="caution">
    <text evidence="4">Lacks conserved residue(s) required for the propagation of feature annotation.</text>
</comment>
<proteinExistence type="predicted"/>
<dbReference type="CDD" id="cd00054">
    <property type="entry name" value="EGF_CA"/>
    <property type="match status" value="1"/>
</dbReference>
<dbReference type="InterPro" id="IPR024731">
    <property type="entry name" value="NELL2-like_EGF"/>
</dbReference>
<dbReference type="PROSITE" id="PS50026">
    <property type="entry name" value="EGF_3"/>
    <property type="match status" value="1"/>
</dbReference>
<dbReference type="SMART" id="SM00584">
    <property type="entry name" value="TLDc"/>
    <property type="match status" value="1"/>
</dbReference>
<dbReference type="Pfam" id="PF12947">
    <property type="entry name" value="EGF_3"/>
    <property type="match status" value="1"/>
</dbReference>
<feature type="signal peptide" evidence="5">
    <location>
        <begin position="1"/>
        <end position="24"/>
    </location>
</feature>
<feature type="domain" description="C-type lectin" evidence="7">
    <location>
        <begin position="694"/>
        <end position="808"/>
    </location>
</feature>
<dbReference type="InterPro" id="IPR009017">
    <property type="entry name" value="GFP"/>
</dbReference>
<evidence type="ECO:0000259" key="6">
    <source>
        <dbReference type="PROSITE" id="PS50026"/>
    </source>
</evidence>
<dbReference type="InterPro" id="IPR036058">
    <property type="entry name" value="Kazal_dom_sf"/>
</dbReference>
<evidence type="ECO:0000256" key="4">
    <source>
        <dbReference type="PROSITE-ProRule" id="PRU00076"/>
    </source>
</evidence>
<dbReference type="PROSITE" id="PS00615">
    <property type="entry name" value="C_TYPE_LECTIN_1"/>
    <property type="match status" value="1"/>
</dbReference>
<dbReference type="SMART" id="SM00034">
    <property type="entry name" value="CLECT"/>
    <property type="match status" value="1"/>
</dbReference>
<feature type="chain" id="PRO_5045903734" evidence="5">
    <location>
        <begin position="25"/>
        <end position="1050"/>
    </location>
</feature>
<dbReference type="InterPro" id="IPR016187">
    <property type="entry name" value="CTDL_fold"/>
</dbReference>
<protein>
    <submittedName>
        <fullName evidence="10">Uncharacterized protein</fullName>
    </submittedName>
</protein>
<keyword evidence="11" id="KW-1185">Reference proteome</keyword>
<dbReference type="Pfam" id="PF00059">
    <property type="entry name" value="Lectin_C"/>
    <property type="match status" value="1"/>
</dbReference>
<dbReference type="PANTHER" id="PTHR22803">
    <property type="entry name" value="MANNOSE, PHOSPHOLIPASE, LECTIN RECEPTOR RELATED"/>
    <property type="match status" value="1"/>
</dbReference>
<dbReference type="InterPro" id="IPR006571">
    <property type="entry name" value="TLDc_dom"/>
</dbReference>
<dbReference type="PROSITE" id="PS01187">
    <property type="entry name" value="EGF_CA"/>
    <property type="match status" value="1"/>
</dbReference>
<dbReference type="InterPro" id="IPR002350">
    <property type="entry name" value="Kazal_dom"/>
</dbReference>
<dbReference type="Gene3D" id="3.30.60.30">
    <property type="match status" value="1"/>
</dbReference>
<evidence type="ECO:0000313" key="11">
    <source>
        <dbReference type="Proteomes" id="UP001159405"/>
    </source>
</evidence>
<dbReference type="SUPFAM" id="SSF56436">
    <property type="entry name" value="C-type lectin-like"/>
    <property type="match status" value="1"/>
</dbReference>
<feature type="domain" description="Kazal-like" evidence="8">
    <location>
        <begin position="349"/>
        <end position="396"/>
    </location>
</feature>
<dbReference type="Gene3D" id="2.60.40.2080">
    <property type="match status" value="3"/>
</dbReference>
<dbReference type="InterPro" id="IPR001304">
    <property type="entry name" value="C-type_lectin-like"/>
</dbReference>
<evidence type="ECO:0000313" key="10">
    <source>
        <dbReference type="EMBL" id="CAH3145774.1"/>
    </source>
</evidence>
<dbReference type="InterPro" id="IPR016186">
    <property type="entry name" value="C-type_lectin-like/link_sf"/>
</dbReference>
<comment type="caution">
    <text evidence="10">The sequence shown here is derived from an EMBL/GenBank/DDBJ whole genome shotgun (WGS) entry which is preliminary data.</text>
</comment>
<dbReference type="InterPro" id="IPR000742">
    <property type="entry name" value="EGF"/>
</dbReference>
<dbReference type="InterPro" id="IPR050111">
    <property type="entry name" value="C-type_lectin/snaclec_domain"/>
</dbReference>
<dbReference type="PROSITE" id="PS50041">
    <property type="entry name" value="C_TYPE_LECTIN_2"/>
    <property type="match status" value="1"/>
</dbReference>
<accession>A0ABN8PKF2</accession>
<evidence type="ECO:0000259" key="7">
    <source>
        <dbReference type="PROSITE" id="PS50041"/>
    </source>
</evidence>
<dbReference type="InterPro" id="IPR037221">
    <property type="entry name" value="H-type_lectin_dom_sf"/>
</dbReference>
<dbReference type="Gene3D" id="3.10.100.10">
    <property type="entry name" value="Mannose-Binding Protein A, subunit A"/>
    <property type="match status" value="1"/>
</dbReference>
<evidence type="ECO:0000259" key="8">
    <source>
        <dbReference type="PROSITE" id="PS51465"/>
    </source>
</evidence>
<feature type="domain" description="TLDc" evidence="9">
    <location>
        <begin position="863"/>
        <end position="1049"/>
    </location>
</feature>
<gene>
    <name evidence="10" type="ORF">PLOB_00044805</name>
</gene>
<dbReference type="Proteomes" id="UP001159405">
    <property type="component" value="Unassembled WGS sequence"/>
</dbReference>
<dbReference type="SMART" id="SM00179">
    <property type="entry name" value="EGF_CA"/>
    <property type="match status" value="1"/>
</dbReference>
<dbReference type="SUPFAM" id="SSF100895">
    <property type="entry name" value="Kazal-type serine protease inhibitors"/>
    <property type="match status" value="1"/>
</dbReference>